<dbReference type="InParanoid" id="A0A419PK89"/>
<sequence>MPVTTAGARAYCPGSRDQPVPRILPTSQTIFVPCDYLIIVTTVSAVSMFVERGQSVVDGEMKLENGYSFRNSHSRVLIKMLLLLFITFLQDLPIYLYQLHILQLTWVQVRKELCVLAMGMENDVTEHVNAVVGEEPIFLRVFEASLSGVLLHERLIISRHFIEYQENIMNLNRGCHLDEWSCKNSAKFKVSRLAMKHILQINIHACGSYILCVMRNAILNSVRGISVHSHRAIANGERSICDDGQHILQLGGVEKLAFFFNLMTKKHCSFWFDSNIVNYLGYWLVGYQNPSSAFMYCIWRRWAVWCSAKNDTDFTNPPSPEQSSRTNSFGSIFFSFVTQTCLLNSTMAALRRTRYHMQKKDARCCMHYSGAEESSELSSASGQYKAFVYFLGESRWKRALTDDHLNYARGARSLRKQFITIVALNGVNYLIGKAKLISGLNRHAFNHYSASNFVLRLLL</sequence>
<dbReference type="AlphaFoldDB" id="A0A419PK89"/>
<reference evidence="1 2" key="2">
    <citation type="journal article" date="2021" name="Genomics">
        <title>High-quality reference genome for Clonorchis sinensis.</title>
        <authorList>
            <person name="Young N.D."/>
            <person name="Stroehlein A.J."/>
            <person name="Kinkar L."/>
            <person name="Wang T."/>
            <person name="Sohn W.M."/>
            <person name="Chang B.C.H."/>
            <person name="Kaur P."/>
            <person name="Weisz D."/>
            <person name="Dudchenko O."/>
            <person name="Aiden E.L."/>
            <person name="Korhonen P.K."/>
            <person name="Gasser R.B."/>
        </authorList>
    </citation>
    <scope>NUCLEOTIDE SEQUENCE [LARGE SCALE GENOMIC DNA]</scope>
    <source>
        <strain evidence="1">Cs-k2</strain>
    </source>
</reference>
<dbReference type="EMBL" id="NIRI02000042">
    <property type="protein sequence ID" value="KAG5451349.1"/>
    <property type="molecule type" value="Genomic_DNA"/>
</dbReference>
<proteinExistence type="predicted"/>
<gene>
    <name evidence="1" type="ORF">CSKR_109954</name>
</gene>
<dbReference type="Proteomes" id="UP000286415">
    <property type="component" value="Unassembled WGS sequence"/>
</dbReference>
<accession>A0A419PK89</accession>
<evidence type="ECO:0000313" key="2">
    <source>
        <dbReference type="Proteomes" id="UP000286415"/>
    </source>
</evidence>
<organism evidence="1 2">
    <name type="scientific">Clonorchis sinensis</name>
    <name type="common">Chinese liver fluke</name>
    <dbReference type="NCBI Taxonomy" id="79923"/>
    <lineage>
        <taxon>Eukaryota</taxon>
        <taxon>Metazoa</taxon>
        <taxon>Spiralia</taxon>
        <taxon>Lophotrochozoa</taxon>
        <taxon>Platyhelminthes</taxon>
        <taxon>Trematoda</taxon>
        <taxon>Digenea</taxon>
        <taxon>Opisthorchiida</taxon>
        <taxon>Opisthorchiata</taxon>
        <taxon>Opisthorchiidae</taxon>
        <taxon>Clonorchis</taxon>
    </lineage>
</organism>
<keyword evidence="2" id="KW-1185">Reference proteome</keyword>
<name>A0A419PK89_CLOSI</name>
<evidence type="ECO:0000313" key="1">
    <source>
        <dbReference type="EMBL" id="KAG5451349.1"/>
    </source>
</evidence>
<protein>
    <submittedName>
        <fullName evidence="1">Uncharacterized protein</fullName>
    </submittedName>
</protein>
<reference evidence="1 2" key="1">
    <citation type="journal article" date="2018" name="Biotechnol. Adv.">
        <title>Improved genomic resources and new bioinformatic workflow for the carcinogenic parasite Clonorchis sinensis: Biotechnological implications.</title>
        <authorList>
            <person name="Wang D."/>
            <person name="Korhonen P.K."/>
            <person name="Gasser R.B."/>
            <person name="Young N.D."/>
        </authorList>
    </citation>
    <scope>NUCLEOTIDE SEQUENCE [LARGE SCALE GENOMIC DNA]</scope>
    <source>
        <strain evidence="1">Cs-k2</strain>
    </source>
</reference>
<comment type="caution">
    <text evidence="1">The sequence shown here is derived from an EMBL/GenBank/DDBJ whole genome shotgun (WGS) entry which is preliminary data.</text>
</comment>